<protein>
    <submittedName>
        <fullName evidence="1">DNA polymerase III subunit delta</fullName>
        <ecNumber evidence="1">2.7.7.7</ecNumber>
    </submittedName>
</protein>
<keyword evidence="2" id="KW-1185">Reference proteome</keyword>
<dbReference type="EMBL" id="CP025628">
    <property type="protein sequence ID" value="AWD32443.1"/>
    <property type="molecule type" value="Genomic_DNA"/>
</dbReference>
<dbReference type="GO" id="GO:0006261">
    <property type="term" value="P:DNA-templated DNA replication"/>
    <property type="evidence" value="ECO:0007669"/>
    <property type="project" value="TreeGrafter"/>
</dbReference>
<dbReference type="InterPro" id="IPR027417">
    <property type="entry name" value="P-loop_NTPase"/>
</dbReference>
<dbReference type="AlphaFoldDB" id="A0A3Q8ERB5"/>
<organism evidence="1 2">
    <name type="scientific">Candidatus Kinetoplastidibacterium kentomonadis</name>
    <dbReference type="NCBI Taxonomy" id="1576550"/>
    <lineage>
        <taxon>Bacteria</taxon>
        <taxon>Pseudomonadati</taxon>
        <taxon>Pseudomonadota</taxon>
        <taxon>Betaproteobacteria</taxon>
        <taxon>Candidatus Kinetoplastidibacterium</taxon>
    </lineage>
</organism>
<dbReference type="PANTHER" id="PTHR11669:SF8">
    <property type="entry name" value="DNA POLYMERASE III SUBUNIT DELTA"/>
    <property type="match status" value="1"/>
</dbReference>
<dbReference type="KEGG" id="kso:CKSOR_00322"/>
<dbReference type="Proteomes" id="UP000266796">
    <property type="component" value="Chromosome"/>
</dbReference>
<keyword evidence="1" id="KW-0548">Nucleotidyltransferase</keyword>
<proteinExistence type="predicted"/>
<dbReference type="PANTHER" id="PTHR11669">
    <property type="entry name" value="REPLICATION FACTOR C / DNA POLYMERASE III GAMMA-TAU SUBUNIT"/>
    <property type="match status" value="1"/>
</dbReference>
<dbReference type="RefSeq" id="WP_108673854.1">
    <property type="nucleotide sequence ID" value="NZ_CP025628.1"/>
</dbReference>
<dbReference type="GO" id="GO:0003887">
    <property type="term" value="F:DNA-directed DNA polymerase activity"/>
    <property type="evidence" value="ECO:0007669"/>
    <property type="project" value="UniProtKB-EC"/>
</dbReference>
<dbReference type="GO" id="GO:0009360">
    <property type="term" value="C:DNA polymerase III complex"/>
    <property type="evidence" value="ECO:0007669"/>
    <property type="project" value="TreeGrafter"/>
</dbReference>
<dbReference type="InterPro" id="IPR050238">
    <property type="entry name" value="DNA_Rep/Repair_Clamp_Loader"/>
</dbReference>
<sequence length="347" mass="41102">MNLKFLPWHKKIALDFLENLQNKFIHSWFIYGHEGIGKFHFALSISASILCNSPNNLLACEICQSCLLIKSGNHPDLKIILPDILSMDNLYNKDNYISYNSHYVNKKLSKEIRIEQIHNLKEWFYRFTYINNKPKIVIIYPGKCLNTVSSNAILKILEDFNLKLIFLIVSEYTDDVIPTILSRCSRLLLKSPSYDESKKWLIDNNINNIDDHIYINGNSPLHIMLYGDDYKLYQDFLDIIINALILGYISENKVFYLFDKLGTLECISILQKLYFDLIQVSYGLKIQFFIKRYKEIIKIKNKYSINSFVYMWNLLYREKKIFSTHYLNNKLLIINILKNMKKLYFTD</sequence>
<accession>A0A3Q8ERB5</accession>
<dbReference type="SUPFAM" id="SSF52540">
    <property type="entry name" value="P-loop containing nucleoside triphosphate hydrolases"/>
    <property type="match status" value="1"/>
</dbReference>
<evidence type="ECO:0000313" key="1">
    <source>
        <dbReference type="EMBL" id="AWD32443.1"/>
    </source>
</evidence>
<keyword evidence="1" id="KW-0808">Transferase</keyword>
<evidence type="ECO:0000313" key="2">
    <source>
        <dbReference type="Proteomes" id="UP000266796"/>
    </source>
</evidence>
<name>A0A3Q8ERB5_9PROT</name>
<gene>
    <name evidence="1" type="primary">holB</name>
    <name evidence="1" type="ORF">CKSOR_00322</name>
</gene>
<reference evidence="1 2" key="1">
    <citation type="journal article" date="2018" name="Parasitology">
        <title>The reduced genome of Candidatus Kinetoplastibacterium sorsogonicusi, the endosymbiont of Kentomonas sorsogonicus (Trypanosomatidae): loss of the haem-synthesis pathway.</title>
        <authorList>
            <person name="Silva F.M."/>
            <person name="Kostygov A.Y."/>
            <person name="Spodareva V.V."/>
            <person name="Butenko A."/>
            <person name="Tossou R."/>
            <person name="Lukes J."/>
            <person name="Yurchenko V."/>
            <person name="Alves J.M.P."/>
        </authorList>
    </citation>
    <scope>NUCLEOTIDE SEQUENCE [LARGE SCALE GENOMIC DNA]</scope>
    <source>
        <strain evidence="1 2">MF-08</strain>
    </source>
</reference>
<dbReference type="Pfam" id="PF13177">
    <property type="entry name" value="DNA_pol3_delta2"/>
    <property type="match status" value="1"/>
</dbReference>
<dbReference type="EC" id="2.7.7.7" evidence="1"/>
<dbReference type="OrthoDB" id="9811073at2"/>
<dbReference type="Gene3D" id="3.40.50.300">
    <property type="entry name" value="P-loop containing nucleotide triphosphate hydrolases"/>
    <property type="match status" value="1"/>
</dbReference>